<protein>
    <submittedName>
        <fullName evidence="4">DUF3105 domain-containing protein</fullName>
    </submittedName>
</protein>
<dbReference type="RefSeq" id="WP_395114210.1">
    <property type="nucleotide sequence ID" value="NZ_JBIMSN010000055.1"/>
</dbReference>
<dbReference type="Proteomes" id="UP001609219">
    <property type="component" value="Unassembled WGS sequence"/>
</dbReference>
<proteinExistence type="predicted"/>
<dbReference type="InterPro" id="IPR021454">
    <property type="entry name" value="DUF3105"/>
</dbReference>
<feature type="compositionally biased region" description="Acidic residues" evidence="1">
    <location>
        <begin position="200"/>
        <end position="211"/>
    </location>
</feature>
<name>A0ABW7KR15_9NOCA</name>
<comment type="caution">
    <text evidence="4">The sequence shown here is derived from an EMBL/GenBank/DDBJ whole genome shotgun (WGS) entry which is preliminary data.</text>
</comment>
<evidence type="ECO:0000256" key="1">
    <source>
        <dbReference type="SAM" id="MobiDB-lite"/>
    </source>
</evidence>
<evidence type="ECO:0000313" key="4">
    <source>
        <dbReference type="EMBL" id="MFH5244910.1"/>
    </source>
</evidence>
<feature type="region of interest" description="Disordered" evidence="1">
    <location>
        <begin position="195"/>
        <end position="220"/>
    </location>
</feature>
<reference evidence="5 6" key="1">
    <citation type="submission" date="2024-10" db="EMBL/GenBank/DDBJ databases">
        <authorList>
            <person name="Riesco R."/>
        </authorList>
    </citation>
    <scope>NUCLEOTIDE SEQUENCE [LARGE SCALE GENOMIC DNA]</scope>
    <source>
        <strain evidence="4 6">NCIMB 15448</strain>
        <strain evidence="2 5">NCIMB 15449</strain>
        <strain evidence="3 7">NCIMB 15450</strain>
    </source>
</reference>
<organism evidence="4 6">
    <name type="scientific">Antrihabitans spumae</name>
    <dbReference type="NCBI Taxonomy" id="3373370"/>
    <lineage>
        <taxon>Bacteria</taxon>
        <taxon>Bacillati</taxon>
        <taxon>Actinomycetota</taxon>
        <taxon>Actinomycetes</taxon>
        <taxon>Mycobacteriales</taxon>
        <taxon>Nocardiaceae</taxon>
        <taxon>Antrihabitans</taxon>
    </lineage>
</organism>
<dbReference type="EMBL" id="JBIMSO010000043">
    <property type="protein sequence ID" value="MFH5208704.1"/>
    <property type="molecule type" value="Genomic_DNA"/>
</dbReference>
<gene>
    <name evidence="4" type="ORF">ACHIPV_23970</name>
    <name evidence="2" type="ORF">ACHIPZ_10900</name>
    <name evidence="3" type="ORF">ACHIRB_12795</name>
</gene>
<dbReference type="Proteomes" id="UP001609175">
    <property type="component" value="Unassembled WGS sequence"/>
</dbReference>
<dbReference type="EMBL" id="JBIMSP010000055">
    <property type="protein sequence ID" value="MFH5244910.1"/>
    <property type="molecule type" value="Genomic_DNA"/>
</dbReference>
<evidence type="ECO:0000313" key="7">
    <source>
        <dbReference type="Proteomes" id="UP001609219"/>
    </source>
</evidence>
<dbReference type="Proteomes" id="UP001609176">
    <property type="component" value="Unassembled WGS sequence"/>
</dbReference>
<keyword evidence="7" id="KW-1185">Reference proteome</keyword>
<evidence type="ECO:0000313" key="3">
    <source>
        <dbReference type="EMBL" id="MFH5229439.1"/>
    </source>
</evidence>
<evidence type="ECO:0000313" key="2">
    <source>
        <dbReference type="EMBL" id="MFH5208704.1"/>
    </source>
</evidence>
<evidence type="ECO:0000313" key="6">
    <source>
        <dbReference type="Proteomes" id="UP001609176"/>
    </source>
</evidence>
<dbReference type="EMBL" id="JBIMSN010000055">
    <property type="protein sequence ID" value="MFH5229439.1"/>
    <property type="molecule type" value="Genomic_DNA"/>
</dbReference>
<evidence type="ECO:0000313" key="5">
    <source>
        <dbReference type="Proteomes" id="UP001609175"/>
    </source>
</evidence>
<accession>A0ABW7KR15</accession>
<sequence length="220" mass="23358">MRRVFGVLAAGAVVFAAGCGGEISGSPVVGAEAGTDAFVPSEGNQDPSLAISGIETEDFPPGKHVPSTARVAYDESPPFGGTHDQVWATCTGVVYPTAVRTENMVHSLEHGAVWIAYNPDDISGSDREALAERVEGMPYLMMSPYPDLDQPISLQSWGHRLKLDDADDPRIDQFIEALRVNEYTTPEVGATCATVVGSFDPDDPPPFDESEPPAGSSPPR</sequence>
<dbReference type="PROSITE" id="PS51257">
    <property type="entry name" value="PROKAR_LIPOPROTEIN"/>
    <property type="match status" value="1"/>
</dbReference>
<dbReference type="Pfam" id="PF11303">
    <property type="entry name" value="DUF3105"/>
    <property type="match status" value="1"/>
</dbReference>